<dbReference type="InterPro" id="IPR015001">
    <property type="entry name" value="DUF1850"/>
</dbReference>
<sequence length="136" mass="16110">MTVDGKEYSLDFLQKNETFSIRWVHSVEKEEWEEFFYVNDDEIFIQSTRFKTFGAGVPNNVGEDSYIKDGWVYMVDINRSIGEVFVVRTGKETKHRFILGEKEVELDEQEAAFHIQPMRLPFIKAMIFTFKTYTNN</sequence>
<evidence type="ECO:0000313" key="2">
    <source>
        <dbReference type="Proteomes" id="UP000581688"/>
    </source>
</evidence>
<evidence type="ECO:0000313" key="1">
    <source>
        <dbReference type="EMBL" id="MBB6453522.1"/>
    </source>
</evidence>
<proteinExistence type="predicted"/>
<accession>A0A841Q5B1</accession>
<keyword evidence="2" id="KW-1185">Reference proteome</keyword>
<protein>
    <recommendedName>
        <fullName evidence="3">DUF1850 domain-containing protein</fullName>
    </recommendedName>
</protein>
<name>A0A841Q5B1_9BACI</name>
<dbReference type="AlphaFoldDB" id="A0A841Q5B1"/>
<evidence type="ECO:0008006" key="3">
    <source>
        <dbReference type="Google" id="ProtNLM"/>
    </source>
</evidence>
<gene>
    <name evidence="1" type="ORF">HNQ94_001971</name>
</gene>
<dbReference type="Pfam" id="PF08905">
    <property type="entry name" value="DUF1850"/>
    <property type="match status" value="1"/>
</dbReference>
<dbReference type="EMBL" id="JACHGH010000005">
    <property type="protein sequence ID" value="MBB6453522.1"/>
    <property type="molecule type" value="Genomic_DNA"/>
</dbReference>
<organism evidence="1 2">
    <name type="scientific">Salirhabdus euzebyi</name>
    <dbReference type="NCBI Taxonomy" id="394506"/>
    <lineage>
        <taxon>Bacteria</taxon>
        <taxon>Bacillati</taxon>
        <taxon>Bacillota</taxon>
        <taxon>Bacilli</taxon>
        <taxon>Bacillales</taxon>
        <taxon>Bacillaceae</taxon>
        <taxon>Salirhabdus</taxon>
    </lineage>
</organism>
<dbReference type="Proteomes" id="UP000581688">
    <property type="component" value="Unassembled WGS sequence"/>
</dbReference>
<reference evidence="1 2" key="1">
    <citation type="submission" date="2020-08" db="EMBL/GenBank/DDBJ databases">
        <title>Genomic Encyclopedia of Type Strains, Phase IV (KMG-IV): sequencing the most valuable type-strain genomes for metagenomic binning, comparative biology and taxonomic classification.</title>
        <authorList>
            <person name="Goeker M."/>
        </authorList>
    </citation>
    <scope>NUCLEOTIDE SEQUENCE [LARGE SCALE GENOMIC DNA]</scope>
    <source>
        <strain evidence="1 2">DSM 19612</strain>
    </source>
</reference>
<comment type="caution">
    <text evidence="1">The sequence shown here is derived from an EMBL/GenBank/DDBJ whole genome shotgun (WGS) entry which is preliminary data.</text>
</comment>
<dbReference type="RefSeq" id="WP_174496124.1">
    <property type="nucleotide sequence ID" value="NZ_CADDWK010000006.1"/>
</dbReference>